<dbReference type="AlphaFoldDB" id="A0A4Y8JUH1"/>
<dbReference type="InterPro" id="IPR019587">
    <property type="entry name" value="Polyketide_cyclase/dehydratase"/>
</dbReference>
<keyword evidence="2" id="KW-1185">Reference proteome</keyword>
<organism evidence="1 2">
    <name type="scientific">Cryobacterium cryoconiti</name>
    <dbReference type="NCBI Taxonomy" id="1259239"/>
    <lineage>
        <taxon>Bacteria</taxon>
        <taxon>Bacillati</taxon>
        <taxon>Actinomycetota</taxon>
        <taxon>Actinomycetes</taxon>
        <taxon>Micrococcales</taxon>
        <taxon>Microbacteriaceae</taxon>
        <taxon>Cryobacterium</taxon>
    </lineage>
</organism>
<dbReference type="Pfam" id="PF10604">
    <property type="entry name" value="Polyketide_cyc2"/>
    <property type="match status" value="1"/>
</dbReference>
<dbReference type="SUPFAM" id="SSF55961">
    <property type="entry name" value="Bet v1-like"/>
    <property type="match status" value="1"/>
</dbReference>
<accession>A0A4Y8JUH1</accession>
<dbReference type="InterPro" id="IPR023393">
    <property type="entry name" value="START-like_dom_sf"/>
</dbReference>
<dbReference type="OrthoDB" id="7838135at2"/>
<evidence type="ECO:0000313" key="1">
    <source>
        <dbReference type="EMBL" id="TFD29622.1"/>
    </source>
</evidence>
<protein>
    <submittedName>
        <fullName evidence="1">SRPBCC family protein</fullName>
    </submittedName>
</protein>
<dbReference type="EMBL" id="SOHA01000028">
    <property type="protein sequence ID" value="TFD29622.1"/>
    <property type="molecule type" value="Genomic_DNA"/>
</dbReference>
<dbReference type="RefSeq" id="WP_134424658.1">
    <property type="nucleotide sequence ID" value="NZ_SOHA01000028.1"/>
</dbReference>
<proteinExistence type="predicted"/>
<sequence>MGHIKLSMPIDAPVGKVTEIAFDPNHWASWWVNLGEAEKVDGDGGPGTVVEHSYLMAGVAFPVTTRVVDVTTTGTGGKRVQIEFTGQITGWQTWDYEPRGDGATLVTAEIEYNVPGKAIGKFADRLVVERLQERARQQTLENLKLMAES</sequence>
<dbReference type="Proteomes" id="UP000297472">
    <property type="component" value="Unassembled WGS sequence"/>
</dbReference>
<dbReference type="CDD" id="cd07812">
    <property type="entry name" value="SRPBCC"/>
    <property type="match status" value="1"/>
</dbReference>
<reference evidence="1 2" key="1">
    <citation type="submission" date="2019-03" db="EMBL/GenBank/DDBJ databases">
        <title>Genomics of glacier-inhabiting Cryobacterium strains.</title>
        <authorList>
            <person name="Liu Q."/>
            <person name="Xin Y.-H."/>
        </authorList>
    </citation>
    <scope>NUCLEOTIDE SEQUENCE [LARGE SCALE GENOMIC DNA]</scope>
    <source>
        <strain evidence="1 2">TMT1-51</strain>
    </source>
</reference>
<dbReference type="Gene3D" id="3.30.530.20">
    <property type="match status" value="1"/>
</dbReference>
<name>A0A4Y8JUH1_9MICO</name>
<evidence type="ECO:0000313" key="2">
    <source>
        <dbReference type="Proteomes" id="UP000297472"/>
    </source>
</evidence>
<gene>
    <name evidence="1" type="ORF">E3T49_09370</name>
</gene>
<comment type="caution">
    <text evidence="1">The sequence shown here is derived from an EMBL/GenBank/DDBJ whole genome shotgun (WGS) entry which is preliminary data.</text>
</comment>